<evidence type="ECO:0000256" key="4">
    <source>
        <dbReference type="ARBA" id="ARBA00019707"/>
    </source>
</evidence>
<dbReference type="OrthoDB" id="9981529at2759"/>
<evidence type="ECO:0000256" key="6">
    <source>
        <dbReference type="ARBA" id="ARBA00033271"/>
    </source>
</evidence>
<dbReference type="InterPro" id="IPR014710">
    <property type="entry name" value="RmlC-like_jellyroll"/>
</dbReference>
<dbReference type="UniPathway" id="UPA00067">
    <property type="reaction ID" value="UER00123"/>
</dbReference>
<reference evidence="8 9" key="1">
    <citation type="journal article" date="2018" name="Sci. Rep.">
        <title>Comparative analysis of the Pocillopora damicornis genome highlights role of immune system in coral evolution.</title>
        <authorList>
            <person name="Cunning R."/>
            <person name="Bay R.A."/>
            <person name="Gillette P."/>
            <person name="Baker A.C."/>
            <person name="Traylor-Knowles N."/>
        </authorList>
    </citation>
    <scope>NUCLEOTIDE SEQUENCE [LARGE SCALE GENOMIC DNA]</scope>
    <source>
        <strain evidence="8">RSMAS</strain>
        <tissue evidence="8">Whole animal</tissue>
    </source>
</reference>
<sequence length="248" mass="27680">MKVRVADDLPIVPLGSSEIQGKILVSLEDGVGCAMYEFYAQAGDEVTLIAFHRNHNHIYYCVEGRCVIHDGATKQLPFTADHLLALTTDKNVHIRIQEPMRIVAVSVPHDTSVSPPPLLMKSLDEVTDSDRNVPFEDGLSRRFLAAPDGYNISVHNTFCSSSFSKHLQYLNNKELVYVIKGQGEYVWENGQCRHDFDSEKHHGTMFLVGNNAHKMTIGARDTIAICLFYPPLMGNERLKTGKEGGSSY</sequence>
<evidence type="ECO:0000256" key="2">
    <source>
        <dbReference type="ARBA" id="ARBA00009637"/>
    </source>
</evidence>
<comment type="catalytic activity">
    <reaction evidence="7">
        <text>(2S)-4-acetamido-2-aminobutanoate = L-ectoine + H2O</text>
        <dbReference type="Rhea" id="RHEA:17281"/>
        <dbReference type="ChEBI" id="CHEBI:15377"/>
        <dbReference type="ChEBI" id="CHEBI:58515"/>
        <dbReference type="ChEBI" id="CHEBI:58929"/>
        <dbReference type="EC" id="4.2.1.108"/>
    </reaction>
</comment>
<dbReference type="Gene3D" id="2.60.120.10">
    <property type="entry name" value="Jelly Rolls"/>
    <property type="match status" value="2"/>
</dbReference>
<evidence type="ECO:0000313" key="8">
    <source>
        <dbReference type="EMBL" id="RMX51266.1"/>
    </source>
</evidence>
<keyword evidence="5" id="KW-0456">Lyase</keyword>
<accession>A0A3M6UCI6</accession>
<dbReference type="GO" id="GO:0033990">
    <property type="term" value="F:ectoine synthase activity"/>
    <property type="evidence" value="ECO:0007669"/>
    <property type="project" value="UniProtKB-EC"/>
</dbReference>
<comment type="pathway">
    <text evidence="1">Amine and polyamine biosynthesis; ectoine biosynthesis; L-ectoine from L-aspartate 4-semialdehyde: step 3/3.</text>
</comment>
<evidence type="ECO:0000256" key="7">
    <source>
        <dbReference type="ARBA" id="ARBA00048714"/>
    </source>
</evidence>
<comment type="similarity">
    <text evidence="2">Belongs to the ectoine synthase family.</text>
</comment>
<dbReference type="Proteomes" id="UP000275408">
    <property type="component" value="Unassembled WGS sequence"/>
</dbReference>
<dbReference type="InterPro" id="IPR010462">
    <property type="entry name" value="Ectoine_synth"/>
</dbReference>
<dbReference type="EMBL" id="RCHS01001807">
    <property type="protein sequence ID" value="RMX51266.1"/>
    <property type="molecule type" value="Genomic_DNA"/>
</dbReference>
<dbReference type="InterPro" id="IPR011051">
    <property type="entry name" value="RmlC_Cupin_sf"/>
</dbReference>
<gene>
    <name evidence="8" type="ORF">pdam_00004692</name>
</gene>
<evidence type="ECO:0000256" key="3">
    <source>
        <dbReference type="ARBA" id="ARBA00013192"/>
    </source>
</evidence>
<dbReference type="PANTHER" id="PTHR39289:SF1">
    <property type="entry name" value="L-ECTOINE SYNTHASE"/>
    <property type="match status" value="1"/>
</dbReference>
<protein>
    <recommendedName>
        <fullName evidence="4">L-ectoine synthase</fullName>
        <ecNumber evidence="3">4.2.1.108</ecNumber>
    </recommendedName>
    <alternativeName>
        <fullName evidence="6">N-acetyldiaminobutyrate dehydratase</fullName>
    </alternativeName>
</protein>
<comment type="caution">
    <text evidence="8">The sequence shown here is derived from an EMBL/GenBank/DDBJ whole genome shotgun (WGS) entry which is preliminary data.</text>
</comment>
<dbReference type="GO" id="GO:0019491">
    <property type="term" value="P:ectoine biosynthetic process"/>
    <property type="evidence" value="ECO:0007669"/>
    <property type="project" value="UniProtKB-UniPathway"/>
</dbReference>
<dbReference type="PANTHER" id="PTHR39289">
    <property type="match status" value="1"/>
</dbReference>
<keyword evidence="9" id="KW-1185">Reference proteome</keyword>
<name>A0A3M6UCI6_POCDA</name>
<dbReference type="OMA" id="ETAYYIN"/>
<dbReference type="Pfam" id="PF06339">
    <property type="entry name" value="Ectoine_synth"/>
    <property type="match status" value="1"/>
</dbReference>
<evidence type="ECO:0000313" key="9">
    <source>
        <dbReference type="Proteomes" id="UP000275408"/>
    </source>
</evidence>
<evidence type="ECO:0000256" key="1">
    <source>
        <dbReference type="ARBA" id="ARBA00005181"/>
    </source>
</evidence>
<evidence type="ECO:0000256" key="5">
    <source>
        <dbReference type="ARBA" id="ARBA00023239"/>
    </source>
</evidence>
<dbReference type="EC" id="4.2.1.108" evidence="3"/>
<dbReference type="AlphaFoldDB" id="A0A3M6UCI6"/>
<organism evidence="8 9">
    <name type="scientific">Pocillopora damicornis</name>
    <name type="common">Cauliflower coral</name>
    <name type="synonym">Millepora damicornis</name>
    <dbReference type="NCBI Taxonomy" id="46731"/>
    <lineage>
        <taxon>Eukaryota</taxon>
        <taxon>Metazoa</taxon>
        <taxon>Cnidaria</taxon>
        <taxon>Anthozoa</taxon>
        <taxon>Hexacorallia</taxon>
        <taxon>Scleractinia</taxon>
        <taxon>Astrocoeniina</taxon>
        <taxon>Pocilloporidae</taxon>
        <taxon>Pocillopora</taxon>
    </lineage>
</organism>
<proteinExistence type="inferred from homology"/>
<dbReference type="SUPFAM" id="SSF51182">
    <property type="entry name" value="RmlC-like cupins"/>
    <property type="match status" value="1"/>
</dbReference>